<feature type="coiled-coil region" evidence="2">
    <location>
        <begin position="17"/>
        <end position="48"/>
    </location>
</feature>
<dbReference type="Pfam" id="PF03398">
    <property type="entry name" value="Ist1"/>
    <property type="match status" value="1"/>
</dbReference>
<feature type="compositionally biased region" description="Basic and acidic residues" evidence="3">
    <location>
        <begin position="373"/>
        <end position="382"/>
    </location>
</feature>
<dbReference type="PANTHER" id="PTHR12161">
    <property type="entry name" value="IST1 FAMILY MEMBER"/>
    <property type="match status" value="1"/>
</dbReference>
<proteinExistence type="inferred from homology"/>
<comment type="caution">
    <text evidence="4">The sequence shown here is derived from an EMBL/GenBank/DDBJ whole genome shotgun (WGS) entry which is preliminary data.</text>
</comment>
<evidence type="ECO:0000313" key="4">
    <source>
        <dbReference type="EMBL" id="KAL2911736.1"/>
    </source>
</evidence>
<protein>
    <submittedName>
        <fullName evidence="4">Vacuolar protein sorting-associated protein ist1</fullName>
    </submittedName>
</protein>
<evidence type="ECO:0000256" key="3">
    <source>
        <dbReference type="SAM" id="MobiDB-lite"/>
    </source>
</evidence>
<dbReference type="Gene3D" id="1.20.1260.60">
    <property type="entry name" value="Vacuolar protein sorting-associated protein Ist1"/>
    <property type="match status" value="1"/>
</dbReference>
<reference evidence="4 5" key="1">
    <citation type="submission" date="2023-09" db="EMBL/GenBank/DDBJ databases">
        <title>Pangenome analysis of Batrachochytrium dendrobatidis and related Chytrids.</title>
        <authorList>
            <person name="Yacoub M.N."/>
            <person name="Stajich J.E."/>
            <person name="James T.Y."/>
        </authorList>
    </citation>
    <scope>NUCLEOTIDE SEQUENCE [LARGE SCALE GENOMIC DNA]</scope>
    <source>
        <strain evidence="4 5">JEL0888</strain>
    </source>
</reference>
<keyword evidence="5" id="KW-1185">Reference proteome</keyword>
<name>A0ABR4MWW8_9FUNG</name>
<evidence type="ECO:0000313" key="5">
    <source>
        <dbReference type="Proteomes" id="UP001527925"/>
    </source>
</evidence>
<evidence type="ECO:0000256" key="1">
    <source>
        <dbReference type="ARBA" id="ARBA00005536"/>
    </source>
</evidence>
<gene>
    <name evidence="4" type="primary">IST1</name>
    <name evidence="4" type="ORF">HK105_208793</name>
</gene>
<dbReference type="InterPro" id="IPR005061">
    <property type="entry name" value="Ist1"/>
</dbReference>
<keyword evidence="2" id="KW-0175">Coiled coil</keyword>
<sequence>MPLRSVLFNASKTKVQLKVAINRLRLVQQKKQSINQQARKEIADLLQKGKEDSARVRVEHIIREDFNIEALELIELFAETLLARFGLIESQSHCDPAIAEAVNTIIYAAPRIEIKELDFVREQLANKYGSEFVTSAMQNFGYKVNDRVVQKLKAQRPERSLVNQYLKAIAGAYNVDWEPPVEELPELDDIPSLPPALQMQYPKSPSPEPVELKSTPQSQPSHQQQQQQQQQQQPSSSVPLIAPLPAPQAVHNATSFFQAPLVAPGLDASSAYSQPQHYVQQPPPDILDLLSQPAQHPPGTQSFTGASARTATFVQRQAAHPYYQQPLPGAGSQLVERPSEALQHAASLASAPSPPRSRSAKDSADGASGDASATKDSEPDFDELARRFEALKKKK</sequence>
<organism evidence="4 5">
    <name type="scientific">Polyrhizophydium stewartii</name>
    <dbReference type="NCBI Taxonomy" id="2732419"/>
    <lineage>
        <taxon>Eukaryota</taxon>
        <taxon>Fungi</taxon>
        <taxon>Fungi incertae sedis</taxon>
        <taxon>Chytridiomycota</taxon>
        <taxon>Chytridiomycota incertae sedis</taxon>
        <taxon>Chytridiomycetes</taxon>
        <taxon>Rhizophydiales</taxon>
        <taxon>Rhizophydiales incertae sedis</taxon>
        <taxon>Polyrhizophydium</taxon>
    </lineage>
</organism>
<evidence type="ECO:0000256" key="2">
    <source>
        <dbReference type="SAM" id="Coils"/>
    </source>
</evidence>
<accession>A0ABR4MWW8</accession>
<comment type="similarity">
    <text evidence="1">Belongs to the IST1 family.</text>
</comment>
<dbReference type="EMBL" id="JADGIZ020000089">
    <property type="protein sequence ID" value="KAL2911736.1"/>
    <property type="molecule type" value="Genomic_DNA"/>
</dbReference>
<feature type="region of interest" description="Disordered" evidence="3">
    <location>
        <begin position="185"/>
        <end position="242"/>
    </location>
</feature>
<dbReference type="Proteomes" id="UP001527925">
    <property type="component" value="Unassembled WGS sequence"/>
</dbReference>
<dbReference type="InterPro" id="IPR042277">
    <property type="entry name" value="IST1-like"/>
</dbReference>
<feature type="region of interest" description="Disordered" evidence="3">
    <location>
        <begin position="323"/>
        <end position="382"/>
    </location>
</feature>
<dbReference type="PANTHER" id="PTHR12161:SF5">
    <property type="entry name" value="IST1 HOMOLOG"/>
    <property type="match status" value="1"/>
</dbReference>
<feature type="compositionally biased region" description="Low complexity" evidence="3">
    <location>
        <begin position="216"/>
        <end position="237"/>
    </location>
</feature>